<comment type="similarity">
    <text evidence="2">Belongs to the ABC transporter superfamily.</text>
</comment>
<dbReference type="InterPro" id="IPR003593">
    <property type="entry name" value="AAA+_ATPase"/>
</dbReference>
<dbReference type="Proteomes" id="UP000283387">
    <property type="component" value="Unassembled WGS sequence"/>
</dbReference>
<dbReference type="GO" id="GO:0051301">
    <property type="term" value="P:cell division"/>
    <property type="evidence" value="ECO:0007669"/>
    <property type="project" value="UniProtKB-KW"/>
</dbReference>
<dbReference type="InterPro" id="IPR003439">
    <property type="entry name" value="ABC_transporter-like_ATP-bd"/>
</dbReference>
<organism evidence="7 8">
    <name type="scientific">Mangrovibacterium diazotrophicum</name>
    <dbReference type="NCBI Taxonomy" id="1261403"/>
    <lineage>
        <taxon>Bacteria</taxon>
        <taxon>Pseudomonadati</taxon>
        <taxon>Bacteroidota</taxon>
        <taxon>Bacteroidia</taxon>
        <taxon>Marinilabiliales</taxon>
        <taxon>Prolixibacteraceae</taxon>
        <taxon>Mangrovibacterium</taxon>
    </lineage>
</organism>
<dbReference type="PANTHER" id="PTHR24220:SF470">
    <property type="entry name" value="CELL DIVISION ATP-BINDING PROTEIN FTSE"/>
    <property type="match status" value="1"/>
</dbReference>
<dbReference type="GO" id="GO:0005886">
    <property type="term" value="C:plasma membrane"/>
    <property type="evidence" value="ECO:0007669"/>
    <property type="project" value="TreeGrafter"/>
</dbReference>
<dbReference type="OrthoDB" id="9802264at2"/>
<comment type="function">
    <text evidence="1">Part of the ABC transporter FtsEX involved in cellular division. Important for assembly or stability of the septal ring.</text>
</comment>
<keyword evidence="5 7" id="KW-0067">ATP-binding</keyword>
<dbReference type="SMART" id="SM00382">
    <property type="entry name" value="AAA"/>
    <property type="match status" value="1"/>
</dbReference>
<keyword evidence="4" id="KW-0547">Nucleotide-binding</keyword>
<evidence type="ECO:0000256" key="3">
    <source>
        <dbReference type="ARBA" id="ARBA00020019"/>
    </source>
</evidence>
<dbReference type="RefSeq" id="WP_120275851.1">
    <property type="nucleotide sequence ID" value="NZ_RAPN01000006.1"/>
</dbReference>
<name>A0A419VUV5_9BACT</name>
<evidence type="ECO:0000256" key="5">
    <source>
        <dbReference type="ARBA" id="ARBA00022840"/>
    </source>
</evidence>
<dbReference type="InterPro" id="IPR027417">
    <property type="entry name" value="P-loop_NTPase"/>
</dbReference>
<dbReference type="GO" id="GO:0016887">
    <property type="term" value="F:ATP hydrolysis activity"/>
    <property type="evidence" value="ECO:0007669"/>
    <property type="project" value="InterPro"/>
</dbReference>
<accession>A0A419VUV5</accession>
<feature type="domain" description="ABC transporter" evidence="6">
    <location>
        <begin position="7"/>
        <end position="240"/>
    </location>
</feature>
<evidence type="ECO:0000259" key="6">
    <source>
        <dbReference type="PROSITE" id="PS50893"/>
    </source>
</evidence>
<evidence type="ECO:0000313" key="7">
    <source>
        <dbReference type="EMBL" id="RKD85177.1"/>
    </source>
</evidence>
<evidence type="ECO:0000256" key="2">
    <source>
        <dbReference type="ARBA" id="ARBA00005417"/>
    </source>
</evidence>
<dbReference type="Pfam" id="PF00005">
    <property type="entry name" value="ABC_tran"/>
    <property type="match status" value="1"/>
</dbReference>
<protein>
    <recommendedName>
        <fullName evidence="3">Cell division ATP-binding protein FtsE</fullName>
    </recommendedName>
</protein>
<keyword evidence="7" id="KW-0132">Cell division</keyword>
<keyword evidence="7" id="KW-0131">Cell cycle</keyword>
<gene>
    <name evidence="7" type="ORF">BC643_4696</name>
</gene>
<evidence type="ECO:0000256" key="4">
    <source>
        <dbReference type="ARBA" id="ARBA00022741"/>
    </source>
</evidence>
<dbReference type="FunFam" id="3.40.50.300:FF:000056">
    <property type="entry name" value="Cell division ATP-binding protein FtsE"/>
    <property type="match status" value="1"/>
</dbReference>
<dbReference type="PROSITE" id="PS50893">
    <property type="entry name" value="ABC_TRANSPORTER_2"/>
    <property type="match status" value="1"/>
</dbReference>
<dbReference type="InterPro" id="IPR017871">
    <property type="entry name" value="ABC_transporter-like_CS"/>
</dbReference>
<reference evidence="7 8" key="1">
    <citation type="submission" date="2018-09" db="EMBL/GenBank/DDBJ databases">
        <title>Genomic Encyclopedia of Archaeal and Bacterial Type Strains, Phase II (KMG-II): from individual species to whole genera.</title>
        <authorList>
            <person name="Goeker M."/>
        </authorList>
    </citation>
    <scope>NUCLEOTIDE SEQUENCE [LARGE SCALE GENOMIC DNA]</scope>
    <source>
        <strain evidence="7 8">DSM 27148</strain>
    </source>
</reference>
<dbReference type="GO" id="GO:0022857">
    <property type="term" value="F:transmembrane transporter activity"/>
    <property type="evidence" value="ECO:0007669"/>
    <property type="project" value="TreeGrafter"/>
</dbReference>
<dbReference type="Gene3D" id="3.40.50.300">
    <property type="entry name" value="P-loop containing nucleotide triphosphate hydrolases"/>
    <property type="match status" value="1"/>
</dbReference>
<dbReference type="GO" id="GO:0005524">
    <property type="term" value="F:ATP binding"/>
    <property type="evidence" value="ECO:0007669"/>
    <property type="project" value="UniProtKB-KW"/>
</dbReference>
<evidence type="ECO:0000256" key="1">
    <source>
        <dbReference type="ARBA" id="ARBA00002579"/>
    </source>
</evidence>
<sequence length="240" mass="27543">MQNNPIIRLQGVDVYQQENLVLADVHLEVRSGEWVYLIGKVGSGKSSLIKLINAELEIFNGEAYVAGYNLRRIKNREIPLLRRKIGVVFQDFRLLTDRTVRNNLTFVLKATGWKNDKAIKDRIHEVMERVGMLHSLDRMPHELSGGEQQRVVIARAILNDPDLILADEPSGNLDPETSAELMKIFRDLNRRGKTIVMATHDYQLIENFKAKTLLCADLRLSNPDKEQLEIDFSQLLEQKK</sequence>
<dbReference type="InterPro" id="IPR015854">
    <property type="entry name" value="ABC_transpr_LolD-like"/>
</dbReference>
<dbReference type="AlphaFoldDB" id="A0A419VUV5"/>
<dbReference type="PANTHER" id="PTHR24220">
    <property type="entry name" value="IMPORT ATP-BINDING PROTEIN"/>
    <property type="match status" value="1"/>
</dbReference>
<keyword evidence="8" id="KW-1185">Reference proteome</keyword>
<proteinExistence type="inferred from homology"/>
<comment type="caution">
    <text evidence="7">The sequence shown here is derived from an EMBL/GenBank/DDBJ whole genome shotgun (WGS) entry which is preliminary data.</text>
</comment>
<dbReference type="EMBL" id="RAPN01000006">
    <property type="protein sequence ID" value="RKD85177.1"/>
    <property type="molecule type" value="Genomic_DNA"/>
</dbReference>
<dbReference type="PROSITE" id="PS00211">
    <property type="entry name" value="ABC_TRANSPORTER_1"/>
    <property type="match status" value="1"/>
</dbReference>
<evidence type="ECO:0000313" key="8">
    <source>
        <dbReference type="Proteomes" id="UP000283387"/>
    </source>
</evidence>
<dbReference type="SUPFAM" id="SSF52540">
    <property type="entry name" value="P-loop containing nucleoside triphosphate hydrolases"/>
    <property type="match status" value="1"/>
</dbReference>